<organism evidence="2 3">
    <name type="scientific">Henriciella mobilis</name>
    <dbReference type="NCBI Taxonomy" id="2305467"/>
    <lineage>
        <taxon>Bacteria</taxon>
        <taxon>Pseudomonadati</taxon>
        <taxon>Pseudomonadota</taxon>
        <taxon>Alphaproteobacteria</taxon>
        <taxon>Hyphomonadales</taxon>
        <taxon>Hyphomonadaceae</taxon>
        <taxon>Henriciella</taxon>
    </lineage>
</organism>
<dbReference type="OrthoDB" id="7619271at2"/>
<dbReference type="Proteomes" id="UP000266385">
    <property type="component" value="Unassembled WGS sequence"/>
</dbReference>
<evidence type="ECO:0000313" key="2">
    <source>
        <dbReference type="EMBL" id="RIJ27158.1"/>
    </source>
</evidence>
<proteinExistence type="predicted"/>
<sequence length="285" mass="29930">MKTAAAAISALCLLVPAGAAHACTEFNLVAQQIGETGYNPNGLSPVAMQIELFLLDGPADQSCASNTVEITSQTTQGVRDLVMGGSVIAGTTPPGQSVFSSYTDKTLRLSPQAVDQLVSAGRLVFDYTWIEPGGFYPAGLYTSLLSVDVNGIEMATVEPDVTVYPAVRLLGEASNGYKKVDFETLQSHEEITTDFVYQSNAKLTVTAHSLNNGALVHEDGVNIYSVPYSAFINDQKIATNGAQSLNLNTQAGQAGSSSIRLRLGDIGAPVAGQYADVLTLSITTD</sequence>
<gene>
    <name evidence="2" type="ORF">D1223_15130</name>
</gene>
<dbReference type="RefSeq" id="WP_119377271.1">
    <property type="nucleotide sequence ID" value="NZ_QWFX01000014.1"/>
</dbReference>
<keyword evidence="1" id="KW-0732">Signal</keyword>
<reference evidence="2 3" key="1">
    <citation type="submission" date="2018-08" db="EMBL/GenBank/DDBJ databases">
        <title>Henriciella mobilis sp. nov., isolated from seawater.</title>
        <authorList>
            <person name="Cheng H."/>
            <person name="Wu Y.-H."/>
            <person name="Xu X.-W."/>
            <person name="Guo L.-L."/>
        </authorList>
    </citation>
    <scope>NUCLEOTIDE SEQUENCE [LARGE SCALE GENOMIC DNA]</scope>
    <source>
        <strain evidence="2 3">JN25</strain>
    </source>
</reference>
<evidence type="ECO:0000256" key="1">
    <source>
        <dbReference type="SAM" id="SignalP"/>
    </source>
</evidence>
<name>A0A399R720_9PROT</name>
<dbReference type="AlphaFoldDB" id="A0A399R720"/>
<dbReference type="EMBL" id="QWFX01000014">
    <property type="protein sequence ID" value="RIJ27158.1"/>
    <property type="molecule type" value="Genomic_DNA"/>
</dbReference>
<evidence type="ECO:0008006" key="4">
    <source>
        <dbReference type="Google" id="ProtNLM"/>
    </source>
</evidence>
<accession>A0A399R720</accession>
<evidence type="ECO:0000313" key="3">
    <source>
        <dbReference type="Proteomes" id="UP000266385"/>
    </source>
</evidence>
<comment type="caution">
    <text evidence="2">The sequence shown here is derived from an EMBL/GenBank/DDBJ whole genome shotgun (WGS) entry which is preliminary data.</text>
</comment>
<feature type="chain" id="PRO_5017282011" description="Spore coat protein U domain-containing protein" evidence="1">
    <location>
        <begin position="23"/>
        <end position="285"/>
    </location>
</feature>
<protein>
    <recommendedName>
        <fullName evidence="4">Spore coat protein U domain-containing protein</fullName>
    </recommendedName>
</protein>
<keyword evidence="3" id="KW-1185">Reference proteome</keyword>
<feature type="signal peptide" evidence="1">
    <location>
        <begin position="1"/>
        <end position="22"/>
    </location>
</feature>